<gene>
    <name evidence="2" type="ordered locus">Nmag_0610</name>
</gene>
<protein>
    <submittedName>
        <fullName evidence="2">Uncharacterized protein</fullName>
    </submittedName>
</protein>
<dbReference type="RefSeq" id="WP_012996385.1">
    <property type="nucleotide sequence ID" value="NC_013922.1"/>
</dbReference>
<dbReference type="HOGENOM" id="CLU_550559_0_0_2"/>
<keyword evidence="3" id="KW-1185">Reference proteome</keyword>
<reference evidence="3" key="1">
    <citation type="submission" date="2010-02" db="EMBL/GenBank/DDBJ databases">
        <title>Complete sequence of chromosome of Natrialba magadii ATCC 43099.</title>
        <authorList>
            <consortium name="US DOE Joint Genome Institute"/>
            <person name="Lucas S."/>
            <person name="Copeland A."/>
            <person name="Lapidus A."/>
            <person name="Cheng J.-F."/>
            <person name="Bruce D."/>
            <person name="Goodwin L."/>
            <person name="Pitluck S."/>
            <person name="Davenport K."/>
            <person name="Saunders E."/>
            <person name="Detter J.C."/>
            <person name="Han C."/>
            <person name="Tapia R."/>
            <person name="Land M."/>
            <person name="Hauser L."/>
            <person name="Kyrpides N."/>
            <person name="Mikhailova N."/>
            <person name="De Castro R.E."/>
            <person name="Maupin-Furlow J.A."/>
            <person name="Woyke T."/>
        </authorList>
    </citation>
    <scope>NUCLEOTIDE SEQUENCE [LARGE SCALE GENOMIC DNA]</scope>
    <source>
        <strain evidence="3">ATCC 43099 / DSM 3394 / CCM 3739 / CIP 104546 / IAM 13178 / JCM 8861 / NBRC 102185 / NCIMB 2190 / MS3</strain>
    </source>
</reference>
<name>D3SYT5_NATMM</name>
<dbReference type="Proteomes" id="UP000001879">
    <property type="component" value="Chromosome"/>
</dbReference>
<evidence type="ECO:0000256" key="1">
    <source>
        <dbReference type="SAM" id="MobiDB-lite"/>
    </source>
</evidence>
<reference evidence="2 3" key="2">
    <citation type="journal article" date="2012" name="BMC Genomics">
        <title>A comparative genomics perspective on the genetic content of the alkaliphilic haloarchaeon Natrialba magadii ATCC 43099T.</title>
        <authorList>
            <person name="Siddaramappa S."/>
            <person name="Challacombe J.F."/>
            <person name="Decastro R.E."/>
            <person name="Pfeiffer F."/>
            <person name="Sastre D.E."/>
            <person name="Gimenez M.I."/>
            <person name="Paggi R.A."/>
            <person name="Detter J.C."/>
            <person name="Davenport K.W."/>
            <person name="Goodwin L.A."/>
            <person name="Kyrpides N."/>
            <person name="Tapia R."/>
            <person name="Pitluck S."/>
            <person name="Lucas S."/>
            <person name="Woyke T."/>
            <person name="Maupin-Furlow J.A."/>
        </authorList>
    </citation>
    <scope>NUCLEOTIDE SEQUENCE [LARGE SCALE GENOMIC DNA]</scope>
    <source>
        <strain evidence="3">ATCC 43099 / DSM 3394 / CCM 3739 / CIP 104546 / IAM 13178 / JCM 8861 / NBRC 102185 / NCIMB 2190 / MS3</strain>
    </source>
</reference>
<dbReference type="GeneID" id="41351034"/>
<proteinExistence type="predicted"/>
<dbReference type="STRING" id="547559.Nmag_0610"/>
<dbReference type="OrthoDB" id="384788at2157"/>
<sequence length="495" mass="54422">MKQPDNEDKTSNFSRRSVLGSVFAASSSATVTGIGTVAADGSLQFVGKTYDPVTDKVQDDATATLYINSDGIKGTLSAAGFTIEVGSDNRLSSDSNNDSVDVYTFSKTDPQYTVTHDDVELPLKGRIDIINNRITGTLRRPSAEYGPLAFSLNPVSEGVSADDVESALKPETRREIVTGFSEITVPNTGVPTSNSIRNIPTRDMESEKEYNRSIDSGSRVTDADSEAGVVMRNLSPESSDLHAYPSRCDESSRTMEWECQYATLADRRYDSDGDLLTSEHEIAFANTKRWYMQLYFEDTPDPYVESCDQDEGVPYQTNVEFWAGHSDDNDSELNELEFRHPRPKDSSEDPDPNFLGTVLDIAGTVGGKWGSIGSTVIDYAIADGSGSSSGPDVSEEGSGDEQEWYWDIPLDSYASDNTGSNYFPAHPDDVASARITVDNHAGHGYYREVRTRARFEWGHLEYYDEACPCEHSSTIAKWSTTDLIDRTGAYQSVDV</sequence>
<dbReference type="EMBL" id="CP001932">
    <property type="protein sequence ID" value="ADD04196.1"/>
    <property type="molecule type" value="Genomic_DNA"/>
</dbReference>
<evidence type="ECO:0000313" key="2">
    <source>
        <dbReference type="EMBL" id="ADD04196.1"/>
    </source>
</evidence>
<accession>D3SYT5</accession>
<dbReference type="AlphaFoldDB" id="D3SYT5"/>
<dbReference type="KEGG" id="nmg:Nmag_0610"/>
<organism evidence="2 3">
    <name type="scientific">Natrialba magadii (strain ATCC 43099 / DSM 3394 / CCM 3739 / CIP 104546 / IAM 13178 / JCM 8861 / NBRC 102185 / NCIMB 2190 / MS3)</name>
    <name type="common">Natronobacterium magadii</name>
    <dbReference type="NCBI Taxonomy" id="547559"/>
    <lineage>
        <taxon>Archaea</taxon>
        <taxon>Methanobacteriati</taxon>
        <taxon>Methanobacteriota</taxon>
        <taxon>Stenosarchaea group</taxon>
        <taxon>Halobacteria</taxon>
        <taxon>Halobacteriales</taxon>
        <taxon>Natrialbaceae</taxon>
        <taxon>Natrialba</taxon>
    </lineage>
</organism>
<feature type="region of interest" description="Disordered" evidence="1">
    <location>
        <begin position="204"/>
        <end position="224"/>
    </location>
</feature>
<dbReference type="PaxDb" id="547559-Nmag_0610"/>
<evidence type="ECO:0000313" key="3">
    <source>
        <dbReference type="Proteomes" id="UP000001879"/>
    </source>
</evidence>